<dbReference type="PANTHER" id="PTHR39639:SF1">
    <property type="entry name" value="DUF262 DOMAIN-CONTAINING PROTEIN"/>
    <property type="match status" value="1"/>
</dbReference>
<dbReference type="InterPro" id="IPR004919">
    <property type="entry name" value="GmrSD_N"/>
</dbReference>
<dbReference type="Gene3D" id="1.10.30.50">
    <property type="match status" value="1"/>
</dbReference>
<accession>A0ABR8W726</accession>
<dbReference type="PROSITE" id="PS00028">
    <property type="entry name" value="ZINC_FINGER_C2H2_1"/>
    <property type="match status" value="1"/>
</dbReference>
<dbReference type="InterPro" id="IPR003615">
    <property type="entry name" value="HNH_nuc"/>
</dbReference>
<protein>
    <submittedName>
        <fullName evidence="2">DUF262 domain-containing protein</fullName>
    </submittedName>
</protein>
<comment type="caution">
    <text evidence="2">The sequence shown here is derived from an EMBL/GenBank/DDBJ whole genome shotgun (WGS) entry which is preliminary data.</text>
</comment>
<keyword evidence="3" id="KW-1185">Reference proteome</keyword>
<reference evidence="2 3" key="1">
    <citation type="submission" date="2020-08" db="EMBL/GenBank/DDBJ databases">
        <title>A Genomic Blueprint of the Chicken Gut Microbiome.</title>
        <authorList>
            <person name="Gilroy R."/>
            <person name="Ravi A."/>
            <person name="Getino M."/>
            <person name="Pursley I."/>
            <person name="Horton D.L."/>
            <person name="Alikhan N.-F."/>
            <person name="Baker D."/>
            <person name="Gharbi K."/>
            <person name="Hall N."/>
            <person name="Watson M."/>
            <person name="Adriaenssens E.M."/>
            <person name="Foster-Nyarko E."/>
            <person name="Jarju S."/>
            <person name="Secka A."/>
            <person name="Antonio M."/>
            <person name="Oren A."/>
            <person name="Chaudhuri R."/>
            <person name="La Ragione R.M."/>
            <person name="Hildebrand F."/>
            <person name="Pallen M.J."/>
        </authorList>
    </citation>
    <scope>NUCLEOTIDE SEQUENCE [LARGE SCALE GENOMIC DNA]</scope>
    <source>
        <strain evidence="2 3">Re1</strain>
    </source>
</reference>
<dbReference type="PANTHER" id="PTHR39639">
    <property type="entry name" value="CHROMOSOME 16, WHOLE GENOME SHOTGUN SEQUENCE"/>
    <property type="match status" value="1"/>
</dbReference>
<evidence type="ECO:0000313" key="2">
    <source>
        <dbReference type="EMBL" id="MBD8012814.1"/>
    </source>
</evidence>
<name>A0ABR8W726_9MICO</name>
<sequence length="366" mass="41823">MTIEPTKITVRELTEDYEDNAEAGVVGYKGKLDIRPPYQREFVYKDKQRDAVIDTLIKGYPLNVMYWAVRDDVPDDDERIYEVMDGQQRTISICQYVDGDFAFEGRYFHNLQPDEKDQILDYELTVYLCSGPASEKLAWFETINIAGEELTQQELRNAVFAGPWVSSAKGYFSKSGCPAYGLGSKYVTGELNRQAYLETTLKWINDGDVKGYMATHQHDANALDLWLYFQGVITWAEATFPVYRAPMKGVPWGELYNAHKGTTSDAAALEVEVARLMQDEDVTRKKGIYSYVLDGQEKHLSIRAFTPNQKREAYERQKGICPFCNEQFEFNEMHADHIKPWHKGGKTEASNCQMLCITDNLSKGGH</sequence>
<dbReference type="InterPro" id="IPR013087">
    <property type="entry name" value="Znf_C2H2_type"/>
</dbReference>
<dbReference type="Pfam" id="PF03235">
    <property type="entry name" value="GmrSD_N"/>
    <property type="match status" value="1"/>
</dbReference>
<dbReference type="Proteomes" id="UP000611521">
    <property type="component" value="Unassembled WGS sequence"/>
</dbReference>
<dbReference type="EMBL" id="JACSPX010000003">
    <property type="protein sequence ID" value="MBD8012814.1"/>
    <property type="molecule type" value="Genomic_DNA"/>
</dbReference>
<gene>
    <name evidence="2" type="ORF">H9633_10950</name>
</gene>
<dbReference type="Pfam" id="PF01844">
    <property type="entry name" value="HNH"/>
    <property type="match status" value="1"/>
</dbReference>
<organism evidence="2 3">
    <name type="scientific">Microbacterium commune</name>
    <dbReference type="NCBI Taxonomy" id="2762219"/>
    <lineage>
        <taxon>Bacteria</taxon>
        <taxon>Bacillati</taxon>
        <taxon>Actinomycetota</taxon>
        <taxon>Actinomycetes</taxon>
        <taxon>Micrococcales</taxon>
        <taxon>Microbacteriaceae</taxon>
        <taxon>Microbacterium</taxon>
    </lineage>
</organism>
<proteinExistence type="predicted"/>
<dbReference type="SMART" id="SM00507">
    <property type="entry name" value="HNHc"/>
    <property type="match status" value="1"/>
</dbReference>
<evidence type="ECO:0000313" key="3">
    <source>
        <dbReference type="Proteomes" id="UP000611521"/>
    </source>
</evidence>
<feature type="domain" description="C2H2-type" evidence="1">
    <location>
        <begin position="321"/>
        <end position="342"/>
    </location>
</feature>
<dbReference type="InterPro" id="IPR002711">
    <property type="entry name" value="HNH"/>
</dbReference>
<dbReference type="CDD" id="cd00085">
    <property type="entry name" value="HNHc"/>
    <property type="match status" value="1"/>
</dbReference>
<evidence type="ECO:0000259" key="1">
    <source>
        <dbReference type="PROSITE" id="PS00028"/>
    </source>
</evidence>